<comment type="caution">
    <text evidence="5">The sequence shown here is derived from an EMBL/GenBank/DDBJ whole genome shotgun (WGS) entry which is preliminary data.</text>
</comment>
<evidence type="ECO:0000256" key="3">
    <source>
        <dbReference type="SAM" id="SignalP"/>
    </source>
</evidence>
<sequence length="498" mass="56538">MVIEHLPHDILLVILFYLDLADLPSLAITCSDLYKVVLRDGYRIVCTRELWPTSFATRKAGVDKRWLDASRTASAVQSTWLSLSFQQHLVSKRQRFSPRPRSAFQEQRDIIVTTDGECVEILADGVASLSSGSTIKERQRWRAHPGDVTDMWLAREATDLDAESCWTCGVDGYIKRWNLEAAVKDTQDTEEHRTHDHRHSRNHTMKLQPDRCLQGHSGPIQGIHVDRRSPSRLLSVGIDETVRLWDTKAEKETDQLPIHCRPWIVRFLDSDLFAVGVSRSRRRNAQTPDSVLPLFKLRPSGMEPMGVLPVDATAVYGLASQYSSPSSLNHTVVAGCYDAVTRLFDLRSRSCVATYQDPYDHGAVYSVDYNDFRLVAGTSQNSILRLWDMRFYTPKSTGKLKSGGIRDGVSIYLGNNWSPVYSLQMDFSKIVGATDSNVWLLDFSRTQNLSQKRQISTPSDRPFSTGRGRQTRPRERVRQEFVGRAFYTHTDFSAYVGD</sequence>
<dbReference type="InterPro" id="IPR001680">
    <property type="entry name" value="WD40_rpt"/>
</dbReference>
<dbReference type="Pfam" id="PF12937">
    <property type="entry name" value="F-box-like"/>
    <property type="match status" value="1"/>
</dbReference>
<dbReference type="Gene3D" id="2.130.10.10">
    <property type="entry name" value="YVTN repeat-like/Quinoprotein amine dehydrogenase"/>
    <property type="match status" value="1"/>
</dbReference>
<evidence type="ECO:0000313" key="5">
    <source>
        <dbReference type="EMBL" id="OZJ03796.1"/>
    </source>
</evidence>
<dbReference type="InterPro" id="IPR015943">
    <property type="entry name" value="WD40/YVTN_repeat-like_dom_sf"/>
</dbReference>
<organism evidence="5 6">
    <name type="scientific">Bifiguratus adelaidae</name>
    <dbReference type="NCBI Taxonomy" id="1938954"/>
    <lineage>
        <taxon>Eukaryota</taxon>
        <taxon>Fungi</taxon>
        <taxon>Fungi incertae sedis</taxon>
        <taxon>Mucoromycota</taxon>
        <taxon>Mucoromycotina</taxon>
        <taxon>Endogonomycetes</taxon>
        <taxon>Endogonales</taxon>
        <taxon>Endogonales incertae sedis</taxon>
        <taxon>Bifiguratus</taxon>
    </lineage>
</organism>
<dbReference type="AlphaFoldDB" id="A0A261XZL0"/>
<reference evidence="5 6" key="1">
    <citation type="journal article" date="2017" name="Mycologia">
        <title>Bifiguratus adelaidae, gen. et sp. nov., a new member of Mucoromycotina in endophytic and soil-dwelling habitats.</title>
        <authorList>
            <person name="Torres-Cruz T.J."/>
            <person name="Billingsley Tobias T.L."/>
            <person name="Almatruk M."/>
            <person name="Hesse C."/>
            <person name="Kuske C.R."/>
            <person name="Desiro A."/>
            <person name="Benucci G.M."/>
            <person name="Bonito G."/>
            <person name="Stajich J.E."/>
            <person name="Dunlap C."/>
            <person name="Arnold A.E."/>
            <person name="Porras-Alfaro A."/>
        </authorList>
    </citation>
    <scope>NUCLEOTIDE SEQUENCE [LARGE SCALE GENOMIC DNA]</scope>
    <source>
        <strain evidence="5 6">AZ0501</strain>
    </source>
</reference>
<protein>
    <recommendedName>
        <fullName evidence="4">F-box domain-containing protein</fullName>
    </recommendedName>
</protein>
<dbReference type="PROSITE" id="PS50082">
    <property type="entry name" value="WD_REPEATS_2"/>
    <property type="match status" value="1"/>
</dbReference>
<dbReference type="Pfam" id="PF00400">
    <property type="entry name" value="WD40"/>
    <property type="match status" value="1"/>
</dbReference>
<keyword evidence="3" id="KW-0732">Signal</keyword>
<feature type="domain" description="F-box" evidence="4">
    <location>
        <begin position="1"/>
        <end position="54"/>
    </location>
</feature>
<evidence type="ECO:0000256" key="2">
    <source>
        <dbReference type="SAM" id="MobiDB-lite"/>
    </source>
</evidence>
<dbReference type="OrthoDB" id="1259151at2759"/>
<feature type="region of interest" description="Disordered" evidence="2">
    <location>
        <begin position="451"/>
        <end position="475"/>
    </location>
</feature>
<name>A0A261XZL0_9FUNG</name>
<evidence type="ECO:0000313" key="6">
    <source>
        <dbReference type="Proteomes" id="UP000242875"/>
    </source>
</evidence>
<dbReference type="InterPro" id="IPR036322">
    <property type="entry name" value="WD40_repeat_dom_sf"/>
</dbReference>
<gene>
    <name evidence="5" type="ORF">BZG36_03021</name>
</gene>
<dbReference type="InterPro" id="IPR001810">
    <property type="entry name" value="F-box_dom"/>
</dbReference>
<dbReference type="PROSITE" id="PS50181">
    <property type="entry name" value="FBOX"/>
    <property type="match status" value="1"/>
</dbReference>
<evidence type="ECO:0000259" key="4">
    <source>
        <dbReference type="PROSITE" id="PS50181"/>
    </source>
</evidence>
<dbReference type="Proteomes" id="UP000242875">
    <property type="component" value="Unassembled WGS sequence"/>
</dbReference>
<dbReference type="EMBL" id="MVBO01000068">
    <property type="protein sequence ID" value="OZJ03796.1"/>
    <property type="molecule type" value="Genomic_DNA"/>
</dbReference>
<proteinExistence type="predicted"/>
<dbReference type="PROSITE" id="PS50294">
    <property type="entry name" value="WD_REPEATS_REGION"/>
    <property type="match status" value="1"/>
</dbReference>
<keyword evidence="1" id="KW-0853">WD repeat</keyword>
<evidence type="ECO:0000256" key="1">
    <source>
        <dbReference type="PROSITE-ProRule" id="PRU00221"/>
    </source>
</evidence>
<dbReference type="SUPFAM" id="SSF50978">
    <property type="entry name" value="WD40 repeat-like"/>
    <property type="match status" value="1"/>
</dbReference>
<dbReference type="SUPFAM" id="SSF81383">
    <property type="entry name" value="F-box domain"/>
    <property type="match status" value="1"/>
</dbReference>
<feature type="chain" id="PRO_5012740570" description="F-box domain-containing protein" evidence="3">
    <location>
        <begin position="28"/>
        <end position="498"/>
    </location>
</feature>
<keyword evidence="6" id="KW-1185">Reference proteome</keyword>
<feature type="signal peptide" evidence="3">
    <location>
        <begin position="1"/>
        <end position="27"/>
    </location>
</feature>
<dbReference type="InterPro" id="IPR036047">
    <property type="entry name" value="F-box-like_dom_sf"/>
</dbReference>
<feature type="repeat" description="WD" evidence="1">
    <location>
        <begin position="213"/>
        <end position="255"/>
    </location>
</feature>
<accession>A0A261XZL0</accession>
<dbReference type="PANTHER" id="PTHR19855">
    <property type="entry name" value="WD40 REPEAT PROTEIN 12, 37"/>
    <property type="match status" value="1"/>
</dbReference>
<dbReference type="PANTHER" id="PTHR19855:SF11">
    <property type="entry name" value="RIBOSOME BIOGENESIS PROTEIN WDR12"/>
    <property type="match status" value="1"/>
</dbReference>
<dbReference type="SMART" id="SM00320">
    <property type="entry name" value="WD40"/>
    <property type="match status" value="3"/>
</dbReference>